<evidence type="ECO:0000256" key="1">
    <source>
        <dbReference type="SAM" id="Phobius"/>
    </source>
</evidence>
<organism evidence="2 3">
    <name type="scientific">Nosocomiicoccus ampullae</name>
    <dbReference type="NCBI Taxonomy" id="489910"/>
    <lineage>
        <taxon>Bacteria</taxon>
        <taxon>Bacillati</taxon>
        <taxon>Bacillota</taxon>
        <taxon>Bacilli</taxon>
        <taxon>Bacillales</taxon>
        <taxon>Staphylococcaceae</taxon>
        <taxon>Nosocomiicoccus</taxon>
    </lineage>
</organism>
<proteinExistence type="predicted"/>
<evidence type="ECO:0000313" key="3">
    <source>
        <dbReference type="Proteomes" id="UP000579136"/>
    </source>
</evidence>
<protein>
    <submittedName>
        <fullName evidence="2">Glucan phosphoethanolaminetransferase (Alkaline phosphatase superfamily)</fullName>
    </submittedName>
</protein>
<feature type="transmembrane region" description="Helical" evidence="1">
    <location>
        <begin position="12"/>
        <end position="29"/>
    </location>
</feature>
<name>A0A9Q2CZQ9_9STAP</name>
<reference evidence="2 3" key="1">
    <citation type="submission" date="2020-08" db="EMBL/GenBank/DDBJ databases">
        <title>Genomic Encyclopedia of Type Strains, Phase IV (KMG-IV): sequencing the most valuable type-strain genomes for metagenomic binning, comparative biology and taxonomic classification.</title>
        <authorList>
            <person name="Goeker M."/>
        </authorList>
    </citation>
    <scope>NUCLEOTIDE SEQUENCE [LARGE SCALE GENOMIC DNA]</scope>
    <source>
        <strain evidence="2 3">DSM 19163</strain>
    </source>
</reference>
<accession>A0A9Q2CZQ9</accession>
<dbReference type="AlphaFoldDB" id="A0A9Q2CZQ9"/>
<dbReference type="EMBL" id="JACHHF010000008">
    <property type="protein sequence ID" value="MBB5176509.1"/>
    <property type="molecule type" value="Genomic_DNA"/>
</dbReference>
<dbReference type="Proteomes" id="UP000579136">
    <property type="component" value="Unassembled WGS sequence"/>
</dbReference>
<keyword evidence="1" id="KW-0472">Membrane</keyword>
<comment type="caution">
    <text evidence="2">The sequence shown here is derived from an EMBL/GenBank/DDBJ whole genome shotgun (WGS) entry which is preliminary data.</text>
</comment>
<keyword evidence="3" id="KW-1185">Reference proteome</keyword>
<evidence type="ECO:0000313" key="2">
    <source>
        <dbReference type="EMBL" id="MBB5176509.1"/>
    </source>
</evidence>
<sequence length="71" mass="8294">MKIELRKSLNTILIIIALAVIYRFSLPYLPGIFKPAVFVLFLLIGLISVMSIFKREYEEHPFDKHDDDINN</sequence>
<feature type="transmembrane region" description="Helical" evidence="1">
    <location>
        <begin position="35"/>
        <end position="53"/>
    </location>
</feature>
<keyword evidence="1" id="KW-1133">Transmembrane helix</keyword>
<gene>
    <name evidence="2" type="ORF">HNQ45_001397</name>
</gene>
<keyword evidence="1" id="KW-0812">Transmembrane</keyword>
<dbReference type="RefSeq" id="WP_183675116.1">
    <property type="nucleotide sequence ID" value="NZ_CBCRYX010000009.1"/>
</dbReference>